<name>A0A0V0RSL1_9BILA</name>
<evidence type="ECO:0000313" key="2">
    <source>
        <dbReference type="Proteomes" id="UP000054630"/>
    </source>
</evidence>
<gene>
    <name evidence="1" type="ORF">T07_12466</name>
</gene>
<sequence length="237" mass="27220">STSFVFSCSVQCDVNRRYFFTYNSGLLYPPCISSKSHSVLWCGYSNQILNCLEHFPFASINMEPQHKMVRQHLRCITLIPTVASILSRHHRYHCARAEGELGCFSWGISTSFPFSCSVQCDVNRRYLVTYNSGLLYPPCISSKSHSVLWCGYSNQILNCLEHFPFASINMVQQHKMVFISLSNSNPYRPLRLCSASTQWQKRMEACPFFSFVVFIPNLFQSLRLLLLCCCCCECKTS</sequence>
<organism evidence="1 2">
    <name type="scientific">Trichinella nelsoni</name>
    <dbReference type="NCBI Taxonomy" id="6336"/>
    <lineage>
        <taxon>Eukaryota</taxon>
        <taxon>Metazoa</taxon>
        <taxon>Ecdysozoa</taxon>
        <taxon>Nematoda</taxon>
        <taxon>Enoplea</taxon>
        <taxon>Dorylaimia</taxon>
        <taxon>Trichinellida</taxon>
        <taxon>Trichinellidae</taxon>
        <taxon>Trichinella</taxon>
    </lineage>
</organism>
<dbReference type="Proteomes" id="UP000054630">
    <property type="component" value="Unassembled WGS sequence"/>
</dbReference>
<keyword evidence="2" id="KW-1185">Reference proteome</keyword>
<accession>A0A0V0RSL1</accession>
<evidence type="ECO:0000313" key="1">
    <source>
        <dbReference type="EMBL" id="KRX17473.1"/>
    </source>
</evidence>
<dbReference type="EMBL" id="JYDL01000087">
    <property type="protein sequence ID" value="KRX17473.1"/>
    <property type="molecule type" value="Genomic_DNA"/>
</dbReference>
<protein>
    <submittedName>
        <fullName evidence="1">Uncharacterized protein</fullName>
    </submittedName>
</protein>
<reference evidence="1 2" key="1">
    <citation type="submission" date="2015-01" db="EMBL/GenBank/DDBJ databases">
        <title>Evolution of Trichinella species and genotypes.</title>
        <authorList>
            <person name="Korhonen P.K."/>
            <person name="Edoardo P."/>
            <person name="Giuseppe L.R."/>
            <person name="Gasser R.B."/>
        </authorList>
    </citation>
    <scope>NUCLEOTIDE SEQUENCE [LARGE SCALE GENOMIC DNA]</scope>
    <source>
        <strain evidence="1">ISS37</strain>
    </source>
</reference>
<comment type="caution">
    <text evidence="1">The sequence shown here is derived from an EMBL/GenBank/DDBJ whole genome shotgun (WGS) entry which is preliminary data.</text>
</comment>
<dbReference type="AlphaFoldDB" id="A0A0V0RSL1"/>
<proteinExistence type="predicted"/>
<dbReference type="EMBL" id="JYDL01000087">
    <property type="protein sequence ID" value="KRX17474.1"/>
    <property type="molecule type" value="Genomic_DNA"/>
</dbReference>
<feature type="non-terminal residue" evidence="1">
    <location>
        <position position="1"/>
    </location>
</feature>